<accession>A0ABV6VWM5</accession>
<organism evidence="2 3">
    <name type="scientific">Streptacidiphilus cavernicola</name>
    <dbReference type="NCBI Taxonomy" id="3342716"/>
    <lineage>
        <taxon>Bacteria</taxon>
        <taxon>Bacillati</taxon>
        <taxon>Actinomycetota</taxon>
        <taxon>Actinomycetes</taxon>
        <taxon>Kitasatosporales</taxon>
        <taxon>Streptomycetaceae</taxon>
        <taxon>Streptacidiphilus</taxon>
    </lineage>
</organism>
<sequence length="156" mass="16013">MSPADRFEASAQHDGADRTVGQLFAAATADLSALVHDEIALAKSEIKKDLVRGGAGAGAGVAAALILLFSVPMFSFAAAYGLHALGLSLGWCFLIVAGAFVLLAAVAGLLAWRFFKKLAPPERTIASTKATVDVLKGAKPHPAAPLTADGHKILLP</sequence>
<evidence type="ECO:0000313" key="2">
    <source>
        <dbReference type="EMBL" id="MFC1418169.1"/>
    </source>
</evidence>
<dbReference type="Pfam" id="PF07332">
    <property type="entry name" value="Phage_holin_3_6"/>
    <property type="match status" value="1"/>
</dbReference>
<comment type="caution">
    <text evidence="2">The sequence shown here is derived from an EMBL/GenBank/DDBJ whole genome shotgun (WGS) entry which is preliminary data.</text>
</comment>
<keyword evidence="1" id="KW-0812">Transmembrane</keyword>
<feature type="transmembrane region" description="Helical" evidence="1">
    <location>
        <begin position="57"/>
        <end position="82"/>
    </location>
</feature>
<dbReference type="InterPro" id="IPR009937">
    <property type="entry name" value="Phage_holin_3_6"/>
</dbReference>
<feature type="transmembrane region" description="Helical" evidence="1">
    <location>
        <begin position="88"/>
        <end position="115"/>
    </location>
</feature>
<gene>
    <name evidence="2" type="ORF">ACEZDE_16195</name>
</gene>
<keyword evidence="3" id="KW-1185">Reference proteome</keyword>
<keyword evidence="1" id="KW-0472">Membrane</keyword>
<reference evidence="2 3" key="1">
    <citation type="submission" date="2024-09" db="EMBL/GenBank/DDBJ databases">
        <authorList>
            <person name="Lee S.D."/>
        </authorList>
    </citation>
    <scope>NUCLEOTIDE SEQUENCE [LARGE SCALE GENOMIC DNA]</scope>
    <source>
        <strain evidence="2 3">N8-3</strain>
    </source>
</reference>
<evidence type="ECO:0000313" key="3">
    <source>
        <dbReference type="Proteomes" id="UP001592531"/>
    </source>
</evidence>
<keyword evidence="1" id="KW-1133">Transmembrane helix</keyword>
<dbReference type="RefSeq" id="WP_380536964.1">
    <property type="nucleotide sequence ID" value="NZ_JBHFAB010000011.1"/>
</dbReference>
<protein>
    <submittedName>
        <fullName evidence="2">Phage holin family protein</fullName>
    </submittedName>
</protein>
<dbReference type="EMBL" id="JBHFAB010000011">
    <property type="protein sequence ID" value="MFC1418169.1"/>
    <property type="molecule type" value="Genomic_DNA"/>
</dbReference>
<dbReference type="Proteomes" id="UP001592531">
    <property type="component" value="Unassembled WGS sequence"/>
</dbReference>
<proteinExistence type="predicted"/>
<evidence type="ECO:0000256" key="1">
    <source>
        <dbReference type="SAM" id="Phobius"/>
    </source>
</evidence>
<name>A0ABV6VWM5_9ACTN</name>